<dbReference type="SUPFAM" id="SSF52540">
    <property type="entry name" value="P-loop containing nucleoside triphosphate hydrolases"/>
    <property type="match status" value="1"/>
</dbReference>
<dbReference type="InterPro" id="IPR003593">
    <property type="entry name" value="AAA+_ATPase"/>
</dbReference>
<dbReference type="GO" id="GO:0005524">
    <property type="term" value="F:ATP binding"/>
    <property type="evidence" value="ECO:0007669"/>
    <property type="project" value="InterPro"/>
</dbReference>
<dbReference type="GO" id="GO:0016887">
    <property type="term" value="F:ATP hydrolysis activity"/>
    <property type="evidence" value="ECO:0007669"/>
    <property type="project" value="InterPro"/>
</dbReference>
<proteinExistence type="inferred from homology"/>
<comment type="caution">
    <text evidence="3">The sequence shown here is derived from an EMBL/GenBank/DDBJ whole genome shotgun (WGS) entry which is preliminary data.</text>
</comment>
<name>A0AB35U518_9FIRM</name>
<sequence length="364" mass="39496">MKSLEQIVALAKEKGASDIHIAAGVPVKLRIDGQLENMDDEIVTGQDCDDYARLLDPKGFDGISRIGESDGAVQIDGSRIRINLYRTDGAMSLALRLLADRIPQLKELGLPPAVDSFASMKKGLILVTGETGSGKSTTLAAILNQINHTRKEHIITLEDPIEYVYAPDQCLISQREIGRDTQSWTDGLKSILREDPDIILIGEMRDAAAMEIALTAAETGHLVFSTVHTNGAVDTVDRVVSAFPAERQEEIRVQLASVLKAVLSQQLLVRKSGHGRVAACELMMVNAAIRNQIRDGNTPQMQSSLLASRSIGSLSMDNCLLDLVRKGMISAETAAENAVNQEYVRKSAGMSMSFVKQTQMGGLR</sequence>
<dbReference type="CDD" id="cd01131">
    <property type="entry name" value="PilT"/>
    <property type="match status" value="1"/>
</dbReference>
<dbReference type="InterPro" id="IPR027417">
    <property type="entry name" value="P-loop_NTPase"/>
</dbReference>
<organism evidence="3 4">
    <name type="scientific">Grylomicrobium aquisgranensis</name>
    <dbReference type="NCBI Taxonomy" id="2926318"/>
    <lineage>
        <taxon>Bacteria</taxon>
        <taxon>Bacillati</taxon>
        <taxon>Bacillota</taxon>
        <taxon>Erysipelotrichia</taxon>
        <taxon>Erysipelotrichales</taxon>
        <taxon>Erysipelotrichaceae</taxon>
        <taxon>Grylomicrobium</taxon>
    </lineage>
</organism>
<feature type="domain" description="Bacterial type II secretion system protein E" evidence="2">
    <location>
        <begin position="192"/>
        <end position="206"/>
    </location>
</feature>
<dbReference type="PANTHER" id="PTHR30486">
    <property type="entry name" value="TWITCHING MOTILITY PROTEIN PILT"/>
    <property type="match status" value="1"/>
</dbReference>
<reference evidence="3 4" key="1">
    <citation type="submission" date="2022-03" db="EMBL/GenBank/DDBJ databases">
        <title>Novel taxa within the pig intestine.</title>
        <authorList>
            <person name="Wylensek D."/>
            <person name="Bishof K."/>
            <person name="Afrizal A."/>
            <person name="Clavel T."/>
        </authorList>
    </citation>
    <scope>NUCLEOTIDE SEQUENCE [LARGE SCALE GENOMIC DNA]</scope>
    <source>
        <strain evidence="3 4">CLA-KB-P133</strain>
    </source>
</reference>
<evidence type="ECO:0000256" key="1">
    <source>
        <dbReference type="ARBA" id="ARBA00006611"/>
    </source>
</evidence>
<dbReference type="PROSITE" id="PS00662">
    <property type="entry name" value="T2SP_E"/>
    <property type="match status" value="1"/>
</dbReference>
<dbReference type="InterPro" id="IPR006321">
    <property type="entry name" value="PilT/PilU"/>
</dbReference>
<dbReference type="NCBIfam" id="TIGR01420">
    <property type="entry name" value="pilT_fam"/>
    <property type="match status" value="1"/>
</dbReference>
<evidence type="ECO:0000313" key="4">
    <source>
        <dbReference type="Proteomes" id="UP001286174"/>
    </source>
</evidence>
<keyword evidence="4" id="KW-1185">Reference proteome</keyword>
<dbReference type="Proteomes" id="UP001286174">
    <property type="component" value="Unassembled WGS sequence"/>
</dbReference>
<gene>
    <name evidence="3" type="ORF">MOZ60_06570</name>
</gene>
<dbReference type="EMBL" id="JALBUR010000013">
    <property type="protein sequence ID" value="MDX8419756.1"/>
    <property type="molecule type" value="Genomic_DNA"/>
</dbReference>
<dbReference type="Pfam" id="PF00437">
    <property type="entry name" value="T2SSE"/>
    <property type="match status" value="1"/>
</dbReference>
<accession>A0AB35U518</accession>
<dbReference type="RefSeq" id="WP_370596067.1">
    <property type="nucleotide sequence ID" value="NZ_JALBUR010000013.1"/>
</dbReference>
<protein>
    <submittedName>
        <fullName evidence="3">PilT/PilU family type 4a pilus ATPase</fullName>
    </submittedName>
</protein>
<evidence type="ECO:0000313" key="3">
    <source>
        <dbReference type="EMBL" id="MDX8419756.1"/>
    </source>
</evidence>
<dbReference type="Gene3D" id="3.40.50.300">
    <property type="entry name" value="P-loop containing nucleotide triphosphate hydrolases"/>
    <property type="match status" value="1"/>
</dbReference>
<evidence type="ECO:0000259" key="2">
    <source>
        <dbReference type="PROSITE" id="PS00662"/>
    </source>
</evidence>
<dbReference type="Gene3D" id="3.30.450.90">
    <property type="match status" value="1"/>
</dbReference>
<dbReference type="AlphaFoldDB" id="A0AB35U518"/>
<comment type="similarity">
    <text evidence="1">Belongs to the GSP E family.</text>
</comment>
<dbReference type="InterPro" id="IPR001482">
    <property type="entry name" value="T2SS/T4SS_dom"/>
</dbReference>
<dbReference type="InterPro" id="IPR050921">
    <property type="entry name" value="T4SS_GSP_E_ATPase"/>
</dbReference>
<dbReference type="SMART" id="SM00382">
    <property type="entry name" value="AAA"/>
    <property type="match status" value="1"/>
</dbReference>